<sequence>MDAADDVDGKAPSRLGRKRGPVYEHFTLASERGNIKRFKCKHCEKETSQNRKRMESHLEECPVLQPTPSREPPSLPPSTETTLQPGRKRGAIYEHFVLSAETLKGKRFKCVHCKKETSQNRSRMEHHIASECTVVDAAAKAAVHRAAESNDIVTSAYSDKMVLALITEDVPWTLLENPFYTAALGSLQPPGAGPLTVAAARSIVLPRLQSALHDAMRRFADTAQFLTLVLDTRVDQYTNVVLLNEDATAYQLERMAPSMDGATILATVQSYLSPHHAVVNVCSNDSSAKASYVTLTGTCMGRVSVRHLAALVQHVPSVAAAFDAAARVTAAVASRPELLHAWTHAKHTVIAAPRSWLEHAIVLKQAMRLAPNELLQGGDGSLLRVADALLAPHVVLSALSAIPGVSSGMLAATFAWSLGAVLHAVGIADDAKAAYASAFGNELETFGELHWMAAMVLDPRVHGAGLSPKGRRVAEAAIVALASSLYPSLEPAKLLAGLHAYTTKSGDFGAALHWDAFYVQSPRLFWDRFSDFAELSAVAHLVCSYTPLTASIETYLRRAQANAPCIETDACIASLRFAHARPVDAAAVAAAYAVATDVANALPSHMVFSPITELEMPRNDERWSKNDGRPLLEALGAVASTCDGTARGGTQAGRFSIDCLDTSVAGCATVRVAMTTYLDLVKTAR</sequence>
<dbReference type="AlphaFoldDB" id="T0RZ49"/>
<accession>T0RZ49</accession>
<proteinExistence type="predicted"/>
<dbReference type="OrthoDB" id="75966at2759"/>
<dbReference type="eggNOG" id="ENOG502S6JI">
    <property type="taxonomic scope" value="Eukaryota"/>
</dbReference>
<evidence type="ECO:0000313" key="2">
    <source>
        <dbReference type="EMBL" id="EQC35612.1"/>
    </source>
</evidence>
<dbReference type="InParanoid" id="T0RZ49"/>
<feature type="region of interest" description="Disordered" evidence="1">
    <location>
        <begin position="61"/>
        <end position="85"/>
    </location>
</feature>
<feature type="region of interest" description="Disordered" evidence="1">
    <location>
        <begin position="1"/>
        <end position="21"/>
    </location>
</feature>
<protein>
    <recommendedName>
        <fullName evidence="4">BED-type domain-containing protein</fullName>
    </recommendedName>
</protein>
<name>T0RZ49_SAPDV</name>
<dbReference type="EMBL" id="JH767150">
    <property type="protein sequence ID" value="EQC35612.1"/>
    <property type="molecule type" value="Genomic_DNA"/>
</dbReference>
<evidence type="ECO:0008006" key="4">
    <source>
        <dbReference type="Google" id="ProtNLM"/>
    </source>
</evidence>
<dbReference type="Proteomes" id="UP000030762">
    <property type="component" value="Unassembled WGS sequence"/>
</dbReference>
<evidence type="ECO:0000256" key="1">
    <source>
        <dbReference type="SAM" id="MobiDB-lite"/>
    </source>
</evidence>
<reference evidence="2 3" key="1">
    <citation type="submission" date="2012-04" db="EMBL/GenBank/DDBJ databases">
        <title>The Genome Sequence of Saprolegnia declina VS20.</title>
        <authorList>
            <consortium name="The Broad Institute Genome Sequencing Platform"/>
            <person name="Russ C."/>
            <person name="Nusbaum C."/>
            <person name="Tyler B."/>
            <person name="van West P."/>
            <person name="Dieguez-Uribeondo J."/>
            <person name="de Bruijn I."/>
            <person name="Tripathy S."/>
            <person name="Jiang R."/>
            <person name="Young S.K."/>
            <person name="Zeng Q."/>
            <person name="Gargeya S."/>
            <person name="Fitzgerald M."/>
            <person name="Haas B."/>
            <person name="Abouelleil A."/>
            <person name="Alvarado L."/>
            <person name="Arachchi H.M."/>
            <person name="Berlin A."/>
            <person name="Chapman S.B."/>
            <person name="Goldberg J."/>
            <person name="Griggs A."/>
            <person name="Gujja S."/>
            <person name="Hansen M."/>
            <person name="Howarth C."/>
            <person name="Imamovic A."/>
            <person name="Larimer J."/>
            <person name="McCowen C."/>
            <person name="Montmayeur A."/>
            <person name="Murphy C."/>
            <person name="Neiman D."/>
            <person name="Pearson M."/>
            <person name="Priest M."/>
            <person name="Roberts A."/>
            <person name="Saif S."/>
            <person name="Shea T."/>
            <person name="Sisk P."/>
            <person name="Sykes S."/>
            <person name="Wortman J."/>
            <person name="Nusbaum C."/>
            <person name="Birren B."/>
        </authorList>
    </citation>
    <scope>NUCLEOTIDE SEQUENCE [LARGE SCALE GENOMIC DNA]</scope>
    <source>
        <strain evidence="2 3">VS20</strain>
    </source>
</reference>
<gene>
    <name evidence="2" type="ORF">SDRG_06896</name>
</gene>
<dbReference type="GeneID" id="19947623"/>
<keyword evidence="3" id="KW-1185">Reference proteome</keyword>
<organism evidence="2 3">
    <name type="scientific">Saprolegnia diclina (strain VS20)</name>
    <dbReference type="NCBI Taxonomy" id="1156394"/>
    <lineage>
        <taxon>Eukaryota</taxon>
        <taxon>Sar</taxon>
        <taxon>Stramenopiles</taxon>
        <taxon>Oomycota</taxon>
        <taxon>Saprolegniomycetes</taxon>
        <taxon>Saprolegniales</taxon>
        <taxon>Saprolegniaceae</taxon>
        <taxon>Saprolegnia</taxon>
    </lineage>
</organism>
<dbReference type="RefSeq" id="XP_008610929.1">
    <property type="nucleotide sequence ID" value="XM_008612707.1"/>
</dbReference>
<dbReference type="OMA" id="MEFWGDY"/>
<dbReference type="VEuPathDB" id="FungiDB:SDRG_06896"/>
<evidence type="ECO:0000313" key="3">
    <source>
        <dbReference type="Proteomes" id="UP000030762"/>
    </source>
</evidence>